<dbReference type="GO" id="GO:0005524">
    <property type="term" value="F:ATP binding"/>
    <property type="evidence" value="ECO:0007669"/>
    <property type="project" value="UniProtKB-UniRule"/>
</dbReference>
<dbReference type="Gene3D" id="3.30.420.40">
    <property type="match status" value="2"/>
</dbReference>
<feature type="domain" description="Carbohydrate kinase FGGY C-terminal" evidence="10">
    <location>
        <begin position="293"/>
        <end position="487"/>
    </location>
</feature>
<comment type="similarity">
    <text evidence="8">Belongs to the ribulokinase family.</text>
</comment>
<dbReference type="InterPro" id="IPR018483">
    <property type="entry name" value="Carb_kinase_FGGY_CS"/>
</dbReference>
<evidence type="ECO:0000259" key="9">
    <source>
        <dbReference type="Pfam" id="PF00370"/>
    </source>
</evidence>
<keyword evidence="2" id="KW-0547">Nucleotide-binding</keyword>
<dbReference type="InterPro" id="IPR000577">
    <property type="entry name" value="Carb_kinase_FGGY"/>
</dbReference>
<evidence type="ECO:0000256" key="4">
    <source>
        <dbReference type="ARBA" id="ARBA00022840"/>
    </source>
</evidence>
<accession>A0A4S3B120</accession>
<dbReference type="NCBIfam" id="NF003154">
    <property type="entry name" value="PRK04123.1"/>
    <property type="match status" value="1"/>
</dbReference>
<comment type="pathway">
    <text evidence="8">Carbohydrate degradation; L-arabinose degradation via L-ribulose; D-xylulose 5-phosphate from L-arabinose (bacterial route): step 2/3.</text>
</comment>
<sequence>MTKYAIGLDYGTLSVRGVLIDTKKGEVVASDTFAYPHGVITDYLPETTQKLGTDWCLQHTDDYLTGLKTVVKSLVRQAVDVDIVVENIESIGVDFTCCTVLPVDKLGQPILKKESYKDHPHAWVKLWKHHAAQKQANRINEVARERQEAWFPYYGEAISSEWLFPKLLQILEEDPELYHEMDRFIEAGDWLVWQLTGEERRSKSCAGYKAMYQEHLGGYPSTDYFKAVHPEFETVVADKLATEVYDLGTAAGFITPEFAQELGLSSKVVVAVNNIDAHVCVASTGVAQSNTMLNIIGTSSCDILLSRETDLIRGTAGLVKDGAVRGFHAYETGQNAVGDIFSWFVDTQVPEDYFVKARSKNMSIYQYLEELATPLAPGESGLVALDWWNGSRTPIMNADLTGLIVGLTLQTKPEEIYRALIEATAFGKRMIIENFEENGVAVAQLVFCGGLPHKNKLLNQIYADVLKKPIAISNELETGAKGAAIFSILATDPSLTLHQVAHEMKLDEYLETYKHHEKSATTYDKLYEIYQDLVKLFGENQNIMQKLKVAQKAVWSEE</sequence>
<evidence type="ECO:0000313" key="11">
    <source>
        <dbReference type="EMBL" id="THB60721.1"/>
    </source>
</evidence>
<keyword evidence="6 8" id="KW-0119">Carbohydrate metabolism</keyword>
<keyword evidence="1 8" id="KW-0808">Transferase</keyword>
<dbReference type="InterPro" id="IPR005929">
    <property type="entry name" value="Ribulokinase"/>
</dbReference>
<dbReference type="GO" id="GO:0005737">
    <property type="term" value="C:cytoplasm"/>
    <property type="evidence" value="ECO:0007669"/>
    <property type="project" value="TreeGrafter"/>
</dbReference>
<dbReference type="InterPro" id="IPR043129">
    <property type="entry name" value="ATPase_NBD"/>
</dbReference>
<dbReference type="PIRSF" id="PIRSF000538">
    <property type="entry name" value="GlpK"/>
    <property type="match status" value="1"/>
</dbReference>
<dbReference type="PANTHER" id="PTHR43435">
    <property type="entry name" value="RIBULOKINASE"/>
    <property type="match status" value="1"/>
</dbReference>
<dbReference type="GO" id="GO:0008741">
    <property type="term" value="F:ribulokinase activity"/>
    <property type="evidence" value="ECO:0007669"/>
    <property type="project" value="UniProtKB-UniRule"/>
</dbReference>
<evidence type="ECO:0000256" key="8">
    <source>
        <dbReference type="RuleBase" id="RU003455"/>
    </source>
</evidence>
<protein>
    <recommendedName>
        <fullName evidence="7 8">Ribulokinase</fullName>
        <ecNumber evidence="7 8">2.7.1.16</ecNumber>
    </recommendedName>
</protein>
<dbReference type="NCBIfam" id="TIGR01234">
    <property type="entry name" value="L-ribulokinase"/>
    <property type="match status" value="1"/>
</dbReference>
<gene>
    <name evidence="11" type="ORF">ESZ54_09025</name>
</gene>
<dbReference type="Pfam" id="PF00370">
    <property type="entry name" value="FGGY_N"/>
    <property type="match status" value="1"/>
</dbReference>
<dbReference type="UniPathway" id="UPA00145">
    <property type="reaction ID" value="UER00566"/>
</dbReference>
<keyword evidence="3 8" id="KW-0418">Kinase</keyword>
<organism evidence="11 12">
    <name type="scientific">Vagococcus silagei</name>
    <dbReference type="NCBI Taxonomy" id="2508885"/>
    <lineage>
        <taxon>Bacteria</taxon>
        <taxon>Bacillati</taxon>
        <taxon>Bacillota</taxon>
        <taxon>Bacilli</taxon>
        <taxon>Lactobacillales</taxon>
        <taxon>Enterococcaceae</taxon>
        <taxon>Vagococcus</taxon>
    </lineage>
</organism>
<dbReference type="InterPro" id="IPR018484">
    <property type="entry name" value="FGGY_N"/>
</dbReference>
<dbReference type="Proteomes" id="UP000310506">
    <property type="component" value="Unassembled WGS sequence"/>
</dbReference>
<dbReference type="InterPro" id="IPR018485">
    <property type="entry name" value="FGGY_C"/>
</dbReference>
<feature type="domain" description="Carbohydrate kinase FGGY N-terminal" evidence="9">
    <location>
        <begin position="4"/>
        <end position="277"/>
    </location>
</feature>
<evidence type="ECO:0000256" key="7">
    <source>
        <dbReference type="NCBIfam" id="TIGR01234"/>
    </source>
</evidence>
<evidence type="ECO:0000256" key="1">
    <source>
        <dbReference type="ARBA" id="ARBA00022679"/>
    </source>
</evidence>
<evidence type="ECO:0000259" key="10">
    <source>
        <dbReference type="Pfam" id="PF02782"/>
    </source>
</evidence>
<dbReference type="RefSeq" id="WP_136137346.1">
    <property type="nucleotide sequence ID" value="NZ_SDGV01000018.1"/>
</dbReference>
<proteinExistence type="inferred from homology"/>
<keyword evidence="4" id="KW-0067">ATP-binding</keyword>
<evidence type="ECO:0000313" key="12">
    <source>
        <dbReference type="Proteomes" id="UP000310506"/>
    </source>
</evidence>
<dbReference type="Pfam" id="PF02782">
    <property type="entry name" value="FGGY_C"/>
    <property type="match status" value="1"/>
</dbReference>
<reference evidence="11 12" key="1">
    <citation type="submission" date="2019-01" db="EMBL/GenBank/DDBJ databases">
        <title>Vagococcus silagei sp. nov. isolated from brewer's grain.</title>
        <authorList>
            <person name="Guu J.-R."/>
        </authorList>
    </citation>
    <scope>NUCLEOTIDE SEQUENCE [LARGE SCALE GENOMIC DNA]</scope>
    <source>
        <strain evidence="11 12">2B-2</strain>
    </source>
</reference>
<keyword evidence="5 8" id="KW-0054">Arabinose catabolism</keyword>
<dbReference type="GO" id="GO:0019150">
    <property type="term" value="F:D-ribulokinase activity"/>
    <property type="evidence" value="ECO:0007669"/>
    <property type="project" value="TreeGrafter"/>
</dbReference>
<comment type="catalytic activity">
    <reaction evidence="8">
        <text>L-ribulose + ATP = L-ribulose 5-phosphate + ADP + H(+)</text>
        <dbReference type="Rhea" id="RHEA:22072"/>
        <dbReference type="ChEBI" id="CHEBI:15378"/>
        <dbReference type="ChEBI" id="CHEBI:16880"/>
        <dbReference type="ChEBI" id="CHEBI:30616"/>
        <dbReference type="ChEBI" id="CHEBI:58226"/>
        <dbReference type="ChEBI" id="CHEBI:456216"/>
        <dbReference type="EC" id="2.7.1.16"/>
    </reaction>
</comment>
<evidence type="ECO:0000256" key="6">
    <source>
        <dbReference type="ARBA" id="ARBA00023277"/>
    </source>
</evidence>
<dbReference type="SUPFAM" id="SSF53067">
    <property type="entry name" value="Actin-like ATPase domain"/>
    <property type="match status" value="2"/>
</dbReference>
<dbReference type="EMBL" id="SDGV01000018">
    <property type="protein sequence ID" value="THB60721.1"/>
    <property type="molecule type" value="Genomic_DNA"/>
</dbReference>
<dbReference type="AlphaFoldDB" id="A0A4S3B120"/>
<evidence type="ECO:0000256" key="2">
    <source>
        <dbReference type="ARBA" id="ARBA00022741"/>
    </source>
</evidence>
<keyword evidence="12" id="KW-1185">Reference proteome</keyword>
<dbReference type="GO" id="GO:0019569">
    <property type="term" value="P:L-arabinose catabolic process to D-xylulose 5-phosphate"/>
    <property type="evidence" value="ECO:0007669"/>
    <property type="project" value="UniProtKB-UniPathway"/>
</dbReference>
<comment type="caution">
    <text evidence="11">The sequence shown here is derived from an EMBL/GenBank/DDBJ whole genome shotgun (WGS) entry which is preliminary data.</text>
</comment>
<dbReference type="EC" id="2.7.1.16" evidence="7 8"/>
<name>A0A4S3B120_9ENTE</name>
<evidence type="ECO:0000256" key="5">
    <source>
        <dbReference type="ARBA" id="ARBA00022935"/>
    </source>
</evidence>
<dbReference type="CDD" id="cd07781">
    <property type="entry name" value="ASKHA_NBD_FGGY_L-RBK"/>
    <property type="match status" value="1"/>
</dbReference>
<dbReference type="PROSITE" id="PS00445">
    <property type="entry name" value="FGGY_KINASES_2"/>
    <property type="match status" value="1"/>
</dbReference>
<evidence type="ECO:0000256" key="3">
    <source>
        <dbReference type="ARBA" id="ARBA00022777"/>
    </source>
</evidence>
<dbReference type="OrthoDB" id="9805576at2"/>
<dbReference type="PANTHER" id="PTHR43435:SF4">
    <property type="entry name" value="FGGY CARBOHYDRATE KINASE DOMAIN-CONTAINING PROTEIN"/>
    <property type="match status" value="1"/>
</dbReference>